<evidence type="ECO:0000313" key="1">
    <source>
        <dbReference type="EMBL" id="ASJ52462.1"/>
    </source>
</evidence>
<dbReference type="Gene3D" id="1.25.40.10">
    <property type="entry name" value="Tetratricopeptide repeat domain"/>
    <property type="match status" value="1"/>
</dbReference>
<dbReference type="AlphaFoldDB" id="A0A220MBV6"/>
<protein>
    <submittedName>
        <fullName evidence="1">Uncharacterized protein</fullName>
    </submittedName>
</protein>
<dbReference type="Proteomes" id="UP000197781">
    <property type="component" value="Chromosome"/>
</dbReference>
<sequence length="535" mass="62264">MNDEKYDQLIQEAQESHFSENYQRELDIWMELKASDPDNPAILHNVALALMNLNRYEEALDIFNFLVLMHPYLSRAHNNRAVLLMKMGVEWEELLPDFLNALAFSEDAGGFWRHFVNICTTLTFGFEDDSEEIFDRFEQTTYGVIKERFKDGLNEKTAKDVRGILDCYRTMRRYRQAFALKKWHTAEQFLNKAIEMYLKIGLPNFARGVENYSKTNFALCRDLFIFIEELSSSIEVDILELIDELRHLINRTKQIIEKNDGASSHFRLLNAIQDFQNGLLQNLIFIATPNIEFVSNKRFRDRIKFLTSNSFISLGTDFVSMLDFIDKQCIQFNESLNSSAMQSQQINDLRNVILTKVQLFCNGLILDFKEIDISYARSMLGWDSDLLGDAKKEIQDFKAIVERQLFDDIYVNNKPQENIARGMLQAFLSKKSYREVKVKGGQTDILVFTKKGKIIYETKIWRGPQYHEQGYKEIEEYIKGEDDGNLAGVFYIIFDPTVTGKASAYVNGDYSIKKIFNRDVHVVVINLFQPIPSKK</sequence>
<dbReference type="InterPro" id="IPR011990">
    <property type="entry name" value="TPR-like_helical_dom_sf"/>
</dbReference>
<proteinExistence type="predicted"/>
<dbReference type="RefSeq" id="WP_088906365.1">
    <property type="nucleotide sequence ID" value="NZ_CP018145.1"/>
</dbReference>
<reference evidence="1 2" key="1">
    <citation type="submission" date="2016-11" db="EMBL/GenBank/DDBJ databases">
        <authorList>
            <person name="Jaros S."/>
            <person name="Januszkiewicz K."/>
            <person name="Wedrychowicz H."/>
        </authorList>
    </citation>
    <scope>NUCLEOTIDE SEQUENCE [LARGE SCALE GENOMIC DNA]</scope>
    <source>
        <strain evidence="1 2">NF2</strain>
    </source>
</reference>
<dbReference type="SUPFAM" id="SSF48452">
    <property type="entry name" value="TPR-like"/>
    <property type="match status" value="1"/>
</dbReference>
<gene>
    <name evidence="1" type="ORF">BP422_02225</name>
</gene>
<accession>A0A220MBV6</accession>
<name>A0A220MBV6_9BACL</name>
<evidence type="ECO:0000313" key="2">
    <source>
        <dbReference type="Proteomes" id="UP000197781"/>
    </source>
</evidence>
<dbReference type="KEGG" id="bfm:BP422_02225"/>
<organism evidence="1 2">
    <name type="scientific">Brevibacillus formosus</name>
    <dbReference type="NCBI Taxonomy" id="54913"/>
    <lineage>
        <taxon>Bacteria</taxon>
        <taxon>Bacillati</taxon>
        <taxon>Bacillota</taxon>
        <taxon>Bacilli</taxon>
        <taxon>Bacillales</taxon>
        <taxon>Paenibacillaceae</taxon>
        <taxon>Brevibacillus</taxon>
    </lineage>
</organism>
<dbReference type="EMBL" id="CP018145">
    <property type="protein sequence ID" value="ASJ52462.1"/>
    <property type="molecule type" value="Genomic_DNA"/>
</dbReference>